<dbReference type="Proteomes" id="UP000239785">
    <property type="component" value="Unassembled WGS sequence"/>
</dbReference>
<dbReference type="PANTHER" id="PTHR42971">
    <property type="entry name" value="TRNA (CYTIDINE(34)-2'-O)-METHYLTRANSFERASE"/>
    <property type="match status" value="1"/>
</dbReference>
<keyword evidence="10" id="KW-1185">Reference proteome</keyword>
<evidence type="ECO:0000256" key="2">
    <source>
        <dbReference type="ARBA" id="ARBA00022603"/>
    </source>
</evidence>
<evidence type="ECO:0000256" key="7">
    <source>
        <dbReference type="PIRSR" id="PIRSR029256-1"/>
    </source>
</evidence>
<dbReference type="InterPro" id="IPR029026">
    <property type="entry name" value="tRNA_m1G_MTases_N"/>
</dbReference>
<dbReference type="SUPFAM" id="SSF75217">
    <property type="entry name" value="alpha/beta knot"/>
    <property type="match status" value="1"/>
</dbReference>
<keyword evidence="1 6" id="KW-0963">Cytoplasm</keyword>
<dbReference type="AlphaFoldDB" id="A0A2S5RG23"/>
<gene>
    <name evidence="9" type="primary">cspR</name>
    <name evidence="9" type="ORF">MCORR_v1c05910</name>
</gene>
<dbReference type="EC" id="2.1.1.207" evidence="6"/>
<feature type="binding site" evidence="6 7">
    <location>
        <position position="83"/>
    </location>
    <ligand>
        <name>S-adenosyl-L-methionine</name>
        <dbReference type="ChEBI" id="CHEBI:59789"/>
    </ligand>
</feature>
<feature type="domain" description="tRNA/rRNA methyltransferase SpoU type" evidence="8">
    <location>
        <begin position="7"/>
        <end position="149"/>
    </location>
</feature>
<dbReference type="InterPro" id="IPR016914">
    <property type="entry name" value="TrmL"/>
</dbReference>
<evidence type="ECO:0000256" key="5">
    <source>
        <dbReference type="ARBA" id="ARBA00022694"/>
    </source>
</evidence>
<comment type="caution">
    <text evidence="9">The sequence shown here is derived from an EMBL/GenBank/DDBJ whole genome shotgun (WGS) entry which is preliminary data.</text>
</comment>
<dbReference type="PIRSF" id="PIRSF029256">
    <property type="entry name" value="SpoU_TrmH_prd"/>
    <property type="match status" value="1"/>
</dbReference>
<sequence>MSINKKVNVVLFEPEIAQNVAAIIRTCVATNSVLHIIEPLGFIFKKEELNRASAGTFDLVDYKLYDDWNDFESQNKNINLYCISRYGKNTHSDYDFNENNEEVFVMFGKESTGIDKQILKENFDKTFRLPMSEQTRSINLANTVGIVVYEILRQWDYPGLSKTEVQKGADYIMNEEWRNEK</sequence>
<dbReference type="GO" id="GO:0003723">
    <property type="term" value="F:RNA binding"/>
    <property type="evidence" value="ECO:0007669"/>
    <property type="project" value="InterPro"/>
</dbReference>
<dbReference type="RefSeq" id="WP_219818484.1">
    <property type="nucleotide sequence ID" value="NZ_PHNF01000002.1"/>
</dbReference>
<keyword evidence="4 6" id="KW-0949">S-adenosyl-L-methionine</keyword>
<name>A0A2S5RG23_9MOLU</name>
<evidence type="ECO:0000259" key="8">
    <source>
        <dbReference type="Pfam" id="PF00588"/>
    </source>
</evidence>
<organism evidence="9 10">
    <name type="scientific">Mesoplasma corruscae</name>
    <dbReference type="NCBI Taxonomy" id="216874"/>
    <lineage>
        <taxon>Bacteria</taxon>
        <taxon>Bacillati</taxon>
        <taxon>Mycoplasmatota</taxon>
        <taxon>Mollicutes</taxon>
        <taxon>Entomoplasmatales</taxon>
        <taxon>Entomoplasmataceae</taxon>
        <taxon>Mesoplasma</taxon>
    </lineage>
</organism>
<comment type="function">
    <text evidence="6">Could methylate the ribose at the nucleotide 34 wobble position in tRNA.</text>
</comment>
<keyword evidence="5 6" id="KW-0819">tRNA processing</keyword>
<comment type="similarity">
    <text evidence="6">Belongs to the class IV-like SAM-binding methyltransferase superfamily. RNA methyltransferase TrmH family. TrmL subfamily.</text>
</comment>
<reference evidence="9 10" key="1">
    <citation type="submission" date="2017-11" db="EMBL/GenBank/DDBJ databases">
        <title>Genome sequence of Mesoplasma corruscae ELCA-2 (ATCC 49579).</title>
        <authorList>
            <person name="Lo W.-S."/>
            <person name="Kuo C.-H."/>
        </authorList>
    </citation>
    <scope>NUCLEOTIDE SEQUENCE [LARGE SCALE GENOMIC DNA]</scope>
    <source>
        <strain evidence="9 10">ELCA-2</strain>
    </source>
</reference>
<evidence type="ECO:0000313" key="9">
    <source>
        <dbReference type="EMBL" id="PPE06286.1"/>
    </source>
</evidence>
<dbReference type="CDD" id="cd18094">
    <property type="entry name" value="SpoU-like_TrmL"/>
    <property type="match status" value="1"/>
</dbReference>
<proteinExistence type="inferred from homology"/>
<dbReference type="GO" id="GO:0141102">
    <property type="term" value="F:tRNA (5-carboxymethylaminomethyluridine(34)-2'-O)-methyltransferase activity"/>
    <property type="evidence" value="ECO:0007669"/>
    <property type="project" value="RHEA"/>
</dbReference>
<comment type="catalytic activity">
    <reaction evidence="6">
        <text>cytidine(34) in tRNA + S-adenosyl-L-methionine = 2'-O-methylcytidine(34) in tRNA + S-adenosyl-L-homocysteine + H(+)</text>
        <dbReference type="Rhea" id="RHEA:43084"/>
        <dbReference type="Rhea" id="RHEA-COMP:10331"/>
        <dbReference type="Rhea" id="RHEA-COMP:10332"/>
        <dbReference type="ChEBI" id="CHEBI:15378"/>
        <dbReference type="ChEBI" id="CHEBI:57856"/>
        <dbReference type="ChEBI" id="CHEBI:59789"/>
        <dbReference type="ChEBI" id="CHEBI:74495"/>
        <dbReference type="ChEBI" id="CHEBI:82748"/>
        <dbReference type="EC" id="2.1.1.207"/>
    </reaction>
</comment>
<dbReference type="InterPro" id="IPR029028">
    <property type="entry name" value="Alpha/beta_knot_MTases"/>
</dbReference>
<dbReference type="Gene3D" id="3.40.1280.10">
    <property type="match status" value="1"/>
</dbReference>
<dbReference type="HAMAP" id="MF_01885">
    <property type="entry name" value="tRNA_methyltr_TrmL"/>
    <property type="match status" value="1"/>
</dbReference>
<dbReference type="InterPro" id="IPR001537">
    <property type="entry name" value="SpoU_MeTrfase"/>
</dbReference>
<evidence type="ECO:0000256" key="1">
    <source>
        <dbReference type="ARBA" id="ARBA00022490"/>
    </source>
</evidence>
<comment type="catalytic activity">
    <reaction evidence="6">
        <text>5-carboxymethylaminomethyluridine(34) in tRNA(Leu) + S-adenosyl-L-methionine = 5-carboxymethylaminomethyl-2'-O-methyluridine(34) in tRNA(Leu) + S-adenosyl-L-homocysteine + H(+)</text>
        <dbReference type="Rhea" id="RHEA:43088"/>
        <dbReference type="Rhea" id="RHEA-COMP:10333"/>
        <dbReference type="Rhea" id="RHEA-COMP:10334"/>
        <dbReference type="ChEBI" id="CHEBI:15378"/>
        <dbReference type="ChEBI" id="CHEBI:57856"/>
        <dbReference type="ChEBI" id="CHEBI:59789"/>
        <dbReference type="ChEBI" id="CHEBI:74508"/>
        <dbReference type="ChEBI" id="CHEBI:74511"/>
        <dbReference type="EC" id="2.1.1.207"/>
    </reaction>
</comment>
<evidence type="ECO:0000256" key="4">
    <source>
        <dbReference type="ARBA" id="ARBA00022691"/>
    </source>
</evidence>
<dbReference type="GO" id="GO:0002130">
    <property type="term" value="P:wobble position ribose methylation"/>
    <property type="evidence" value="ECO:0007669"/>
    <property type="project" value="TreeGrafter"/>
</dbReference>
<dbReference type="Pfam" id="PF00588">
    <property type="entry name" value="SpoU_methylase"/>
    <property type="match status" value="1"/>
</dbReference>
<comment type="subcellular location">
    <subcellularLocation>
        <location evidence="6">Cytoplasm</location>
    </subcellularLocation>
</comment>
<keyword evidence="3 6" id="KW-0808">Transferase</keyword>
<accession>A0A2S5RG23</accession>
<evidence type="ECO:0000256" key="3">
    <source>
        <dbReference type="ARBA" id="ARBA00022679"/>
    </source>
</evidence>
<dbReference type="GO" id="GO:0005737">
    <property type="term" value="C:cytoplasm"/>
    <property type="evidence" value="ECO:0007669"/>
    <property type="project" value="UniProtKB-SubCell"/>
</dbReference>
<feature type="binding site" evidence="6 7">
    <location>
        <position position="129"/>
    </location>
    <ligand>
        <name>S-adenosyl-L-methionine</name>
        <dbReference type="ChEBI" id="CHEBI:59789"/>
    </ligand>
</feature>
<dbReference type="GO" id="GO:0141098">
    <property type="term" value="F:tRNA (cytidine(34)-2'-O)-methyltransferase activity"/>
    <property type="evidence" value="ECO:0007669"/>
    <property type="project" value="RHEA"/>
</dbReference>
<protein>
    <recommendedName>
        <fullName evidence="6">Putative tRNA (cytidine(34)-2'-O)-methyltransferase</fullName>
        <ecNumber evidence="6">2.1.1.207</ecNumber>
    </recommendedName>
    <alternativeName>
        <fullName evidence="6">tRNA (cytidine/uridine-2'-O-)-methyltransferase</fullName>
    </alternativeName>
</protein>
<feature type="binding site" evidence="6 7">
    <location>
        <position position="137"/>
    </location>
    <ligand>
        <name>S-adenosyl-L-methionine</name>
        <dbReference type="ChEBI" id="CHEBI:59789"/>
    </ligand>
</feature>
<evidence type="ECO:0000256" key="6">
    <source>
        <dbReference type="HAMAP-Rule" id="MF_01885"/>
    </source>
</evidence>
<dbReference type="PANTHER" id="PTHR42971:SF1">
    <property type="entry name" value="TRNA (CYTIDINE(34)-2'-O)-METHYLTRANSFERASE"/>
    <property type="match status" value="1"/>
</dbReference>
<dbReference type="EMBL" id="PHNF01000002">
    <property type="protein sequence ID" value="PPE06286.1"/>
    <property type="molecule type" value="Genomic_DNA"/>
</dbReference>
<keyword evidence="2 6" id="KW-0489">Methyltransferase</keyword>
<feature type="binding site" evidence="6 7">
    <location>
        <position position="108"/>
    </location>
    <ligand>
        <name>S-adenosyl-L-methionine</name>
        <dbReference type="ChEBI" id="CHEBI:59789"/>
    </ligand>
</feature>
<evidence type="ECO:0000313" key="10">
    <source>
        <dbReference type="Proteomes" id="UP000239785"/>
    </source>
</evidence>